<feature type="chain" id="PRO_5016719394" evidence="1">
    <location>
        <begin position="23"/>
        <end position="366"/>
    </location>
</feature>
<protein>
    <submittedName>
        <fullName evidence="2">Phosphoglyceromutase</fullName>
    </submittedName>
</protein>
<dbReference type="AlphaFoldDB" id="A0A368JKE1"/>
<dbReference type="Proteomes" id="UP000253383">
    <property type="component" value="Unassembled WGS sequence"/>
</dbReference>
<comment type="caution">
    <text evidence="2">The sequence shown here is derived from an EMBL/GenBank/DDBJ whole genome shotgun (WGS) entry which is preliminary data.</text>
</comment>
<dbReference type="SUPFAM" id="SSF53649">
    <property type="entry name" value="Alkaline phosphatase-like"/>
    <property type="match status" value="1"/>
</dbReference>
<reference evidence="2 3" key="1">
    <citation type="submission" date="2018-07" db="EMBL/GenBank/DDBJ databases">
        <title>Genome analysis of Larkinella rosea.</title>
        <authorList>
            <person name="Zhou Z."/>
            <person name="Wang G."/>
        </authorList>
    </citation>
    <scope>NUCLEOTIDE SEQUENCE [LARGE SCALE GENOMIC DNA]</scope>
    <source>
        <strain evidence="3">zzj9</strain>
    </source>
</reference>
<dbReference type="InterPro" id="IPR002591">
    <property type="entry name" value="Phosphodiest/P_Trfase"/>
</dbReference>
<evidence type="ECO:0000313" key="2">
    <source>
        <dbReference type="EMBL" id="RCR66581.1"/>
    </source>
</evidence>
<feature type="signal peptide" evidence="1">
    <location>
        <begin position="1"/>
        <end position="22"/>
    </location>
</feature>
<dbReference type="OrthoDB" id="9791578at2"/>
<organism evidence="2 3">
    <name type="scientific">Larkinella punicea</name>
    <dbReference type="NCBI Taxonomy" id="2315727"/>
    <lineage>
        <taxon>Bacteria</taxon>
        <taxon>Pseudomonadati</taxon>
        <taxon>Bacteroidota</taxon>
        <taxon>Cytophagia</taxon>
        <taxon>Cytophagales</taxon>
        <taxon>Spirosomataceae</taxon>
        <taxon>Larkinella</taxon>
    </lineage>
</organism>
<evidence type="ECO:0000256" key="1">
    <source>
        <dbReference type="SAM" id="SignalP"/>
    </source>
</evidence>
<dbReference type="Pfam" id="PF01663">
    <property type="entry name" value="Phosphodiest"/>
    <property type="match status" value="1"/>
</dbReference>
<dbReference type="InterPro" id="IPR017850">
    <property type="entry name" value="Alkaline_phosphatase_core_sf"/>
</dbReference>
<accession>A0A368JKE1</accession>
<evidence type="ECO:0000313" key="3">
    <source>
        <dbReference type="Proteomes" id="UP000253383"/>
    </source>
</evidence>
<dbReference type="Gene3D" id="3.40.720.10">
    <property type="entry name" value="Alkaline Phosphatase, subunit A"/>
    <property type="match status" value="1"/>
</dbReference>
<dbReference type="RefSeq" id="WP_114409060.1">
    <property type="nucleotide sequence ID" value="NZ_QOWE01000026.1"/>
</dbReference>
<keyword evidence="1" id="KW-0732">Signal</keyword>
<proteinExistence type="predicted"/>
<name>A0A368JKE1_9BACT</name>
<dbReference type="EMBL" id="QOWE01000026">
    <property type="protein sequence ID" value="RCR66581.1"/>
    <property type="molecule type" value="Genomic_DNA"/>
</dbReference>
<keyword evidence="3" id="KW-1185">Reference proteome</keyword>
<sequence>MNQPIRFFTLSFFLAISSLSFATAQQTQNVILVTLDGVRWQEVFSGADSTLLFDPAYSPDTATARKFFWAATPQERRQRLFPFFWNTVAKEGQLYGNRLKNSRVNASNPYWFSYPGYNEILSGYADDRIKSNDKIDNPNTTVLEFLHNQPDYKGRIAAFSSWDVIEAAVNEKKTGIFASAGNELIPSPKTATDSLLNSMMTTIPAQVWDKSVRSDFLTYYAAKSYLLQNRPRVLFMQFDETDGLAHAGRYADDLRMVNTADAFMADLWKTIQQIPQYAGKTTLILTTDHGRGHTPKATWKGHGAKTPDSYQMWFAVIGPDTPPTGEQSGGPVLFQNQLAATVAKLLGQTFTCEHPVGPPVLTILKP</sequence>
<gene>
    <name evidence="2" type="ORF">DUE52_26275</name>
</gene>